<evidence type="ECO:0000313" key="2">
    <source>
        <dbReference type="EMBL" id="SHN74210.1"/>
    </source>
</evidence>
<dbReference type="RefSeq" id="WP_244277140.1">
    <property type="nucleotide sequence ID" value="NZ_FRDM01000009.1"/>
</dbReference>
<dbReference type="InterPro" id="IPR029063">
    <property type="entry name" value="SAM-dependent_MTases_sf"/>
</dbReference>
<dbReference type="PANTHER" id="PTHR40036">
    <property type="entry name" value="MACROCIN O-METHYLTRANSFERASE"/>
    <property type="match status" value="1"/>
</dbReference>
<dbReference type="InterPro" id="IPR008884">
    <property type="entry name" value="TylF_MeTrfase"/>
</dbReference>
<dbReference type="SUPFAM" id="SSF53335">
    <property type="entry name" value="S-adenosyl-L-methionine-dependent methyltransferases"/>
    <property type="match status" value="1"/>
</dbReference>
<reference evidence="2 3" key="1">
    <citation type="submission" date="2016-12" db="EMBL/GenBank/DDBJ databases">
        <authorList>
            <person name="Song W.-J."/>
            <person name="Kurnit D.M."/>
        </authorList>
    </citation>
    <scope>NUCLEOTIDE SEQUENCE [LARGE SCALE GENOMIC DNA]</scope>
    <source>
        <strain evidence="2 3">DSM 43162</strain>
    </source>
</reference>
<evidence type="ECO:0000256" key="1">
    <source>
        <dbReference type="SAM" id="MobiDB-lite"/>
    </source>
</evidence>
<dbReference type="Pfam" id="PF13578">
    <property type="entry name" value="Methyltransf_24"/>
    <property type="match status" value="1"/>
</dbReference>
<gene>
    <name evidence="2" type="ORF">SAMN05660350_02173</name>
</gene>
<dbReference type="Gene3D" id="3.40.50.150">
    <property type="entry name" value="Vaccinia Virus protein VP39"/>
    <property type="match status" value="1"/>
</dbReference>
<dbReference type="GO" id="GO:0032259">
    <property type="term" value="P:methylation"/>
    <property type="evidence" value="ECO:0007669"/>
    <property type="project" value="UniProtKB-KW"/>
</dbReference>
<feature type="region of interest" description="Disordered" evidence="1">
    <location>
        <begin position="270"/>
        <end position="289"/>
    </location>
</feature>
<dbReference type="Proteomes" id="UP000184428">
    <property type="component" value="Unassembled WGS sequence"/>
</dbReference>
<accession>A0A1M7TU27</accession>
<sequence length="289" mass="31566">MRPGRLPAAVRRWLVRTAVAPVEARFARRVEAAVRAEADQVEAVVRAEADRVIRAVHEVEFRERRDLLAAGERDAAVASARFAAREMSTALAFHDPVSTLRYAVEIAPTGGLALEFGVFRGSSLEVIAEGRGRRDVYGFDSFQGLPADYRPHVRAGAFATDGLPEVAGAELVVGWFQDTLPGFLAAHPGPVHLLHVDGDLYSSAVTVLEHVGHRLVPGSVVVFDEFFNFPGWEQHEYRAWQEHLARTGTRAAYAAYTSNNEQVVVRVLDPGTPPGTDRAWRPGGARSAP</sequence>
<dbReference type="EMBL" id="FRDM01000009">
    <property type="protein sequence ID" value="SHN74210.1"/>
    <property type="molecule type" value="Genomic_DNA"/>
</dbReference>
<keyword evidence="2" id="KW-0489">Methyltransferase</keyword>
<keyword evidence="2" id="KW-0808">Transferase</keyword>
<organism evidence="2 3">
    <name type="scientific">Geodermatophilus obscurus</name>
    <dbReference type="NCBI Taxonomy" id="1861"/>
    <lineage>
        <taxon>Bacteria</taxon>
        <taxon>Bacillati</taxon>
        <taxon>Actinomycetota</taxon>
        <taxon>Actinomycetes</taxon>
        <taxon>Geodermatophilales</taxon>
        <taxon>Geodermatophilaceae</taxon>
        <taxon>Geodermatophilus</taxon>
    </lineage>
</organism>
<name>A0A1M7TU27_9ACTN</name>
<evidence type="ECO:0000313" key="3">
    <source>
        <dbReference type="Proteomes" id="UP000184428"/>
    </source>
</evidence>
<proteinExistence type="predicted"/>
<dbReference type="PANTHER" id="PTHR40036:SF1">
    <property type="entry name" value="MACROCIN O-METHYLTRANSFERASE"/>
    <property type="match status" value="1"/>
</dbReference>
<dbReference type="GO" id="GO:0008168">
    <property type="term" value="F:methyltransferase activity"/>
    <property type="evidence" value="ECO:0007669"/>
    <property type="project" value="UniProtKB-KW"/>
</dbReference>
<dbReference type="AlphaFoldDB" id="A0A1M7TU27"/>
<protein>
    <submittedName>
        <fullName evidence="2">Methyltransferase domain-containing protein</fullName>
    </submittedName>
</protein>